<dbReference type="SUPFAM" id="SSF52374">
    <property type="entry name" value="Nucleotidylyl transferase"/>
    <property type="match status" value="1"/>
</dbReference>
<feature type="binding site" evidence="9">
    <location>
        <position position="86"/>
    </location>
    <ligand>
        <name>substrate</name>
    </ligand>
</feature>
<dbReference type="AlphaFoldDB" id="A0A0X1KNP3"/>
<feature type="binding site" evidence="9">
    <location>
        <position position="97"/>
    </location>
    <ligand>
        <name>ATP</name>
        <dbReference type="ChEBI" id="CHEBI:30616"/>
    </ligand>
</feature>
<dbReference type="InterPro" id="IPR004821">
    <property type="entry name" value="Cyt_trans-like"/>
</dbReference>
<evidence type="ECO:0000256" key="5">
    <source>
        <dbReference type="ARBA" id="ARBA00022840"/>
    </source>
</evidence>
<keyword evidence="2 9" id="KW-0808">Transferase</keyword>
<comment type="function">
    <text evidence="9">Reversibly transfers an adenylyl group from ATP to 4'-phosphopantetheine, yielding dephospho-CoA (dPCoA) and pyrophosphate.</text>
</comment>
<keyword evidence="12" id="KW-1185">Reference proteome</keyword>
<dbReference type="OrthoDB" id="9806661at2"/>
<dbReference type="GO" id="GO:0005737">
    <property type="term" value="C:cytoplasm"/>
    <property type="evidence" value="ECO:0007669"/>
    <property type="project" value="UniProtKB-SubCell"/>
</dbReference>
<keyword evidence="1 9" id="KW-0963">Cytoplasm</keyword>
<comment type="similarity">
    <text evidence="9">Belongs to the bacterial CoaD family.</text>
</comment>
<dbReference type="STRING" id="1123384.AJ81_00500"/>
<evidence type="ECO:0000256" key="6">
    <source>
        <dbReference type="ARBA" id="ARBA00022842"/>
    </source>
</evidence>
<dbReference type="CDD" id="cd02163">
    <property type="entry name" value="PPAT"/>
    <property type="match status" value="1"/>
</dbReference>
<dbReference type="HAMAP" id="MF_00151">
    <property type="entry name" value="PPAT_bact"/>
    <property type="match status" value="1"/>
</dbReference>
<evidence type="ECO:0000256" key="2">
    <source>
        <dbReference type="ARBA" id="ARBA00022679"/>
    </source>
</evidence>
<evidence type="ECO:0000256" key="9">
    <source>
        <dbReference type="HAMAP-Rule" id="MF_00151"/>
    </source>
</evidence>
<keyword evidence="6 9" id="KW-0460">Magnesium</keyword>
<evidence type="ECO:0000256" key="4">
    <source>
        <dbReference type="ARBA" id="ARBA00022741"/>
    </source>
</evidence>
<comment type="subunit">
    <text evidence="9">Homohexamer.</text>
</comment>
<feature type="binding site" evidence="9">
    <location>
        <begin position="8"/>
        <end position="9"/>
    </location>
    <ligand>
        <name>ATP</name>
        <dbReference type="ChEBI" id="CHEBI:30616"/>
    </ligand>
</feature>
<dbReference type="NCBIfam" id="TIGR01510">
    <property type="entry name" value="coaD_prev_kdtB"/>
    <property type="match status" value="1"/>
</dbReference>
<feature type="binding site" evidence="9">
    <location>
        <position position="16"/>
    </location>
    <ligand>
        <name>ATP</name>
        <dbReference type="ChEBI" id="CHEBI:30616"/>
    </ligand>
</feature>
<dbReference type="Pfam" id="PF01467">
    <property type="entry name" value="CTP_transf_like"/>
    <property type="match status" value="1"/>
</dbReference>
<dbReference type="EC" id="2.7.7.3" evidence="9"/>
<evidence type="ECO:0000259" key="10">
    <source>
        <dbReference type="Pfam" id="PF01467"/>
    </source>
</evidence>
<feature type="binding site" evidence="9">
    <location>
        <begin position="87"/>
        <end position="89"/>
    </location>
    <ligand>
        <name>ATP</name>
        <dbReference type="ChEBI" id="CHEBI:30616"/>
    </ligand>
</feature>
<dbReference type="PRINTS" id="PR01020">
    <property type="entry name" value="LPSBIOSNTHSS"/>
</dbReference>
<dbReference type="UniPathway" id="UPA00241">
    <property type="reaction ID" value="UER00355"/>
</dbReference>
<feature type="binding site" evidence="9">
    <location>
        <position position="40"/>
    </location>
    <ligand>
        <name>substrate</name>
    </ligand>
</feature>
<accession>A0A0X1KNP3</accession>
<dbReference type="Proteomes" id="UP000077469">
    <property type="component" value="Chromosome"/>
</dbReference>
<comment type="cofactor">
    <cofactor evidence="9">
        <name>Mg(2+)</name>
        <dbReference type="ChEBI" id="CHEBI:18420"/>
    </cofactor>
</comment>
<evidence type="ECO:0000256" key="8">
    <source>
        <dbReference type="ARBA" id="ARBA00029346"/>
    </source>
</evidence>
<sequence length="161" mass="18498">MKAMYPGSFDPITYGHLDVIHRALKIFDELWVVVMVNPKKKPLLPLAKRLELIKELLKDEPRVHVDSHNGLLVDYAKRKNIKTIVRGLRAVTDFQYELEMAIANKHLWHELETVFLMTDEKYSFLSSGLVREVASMGGDVSNWVPPNVLRTLRDLYGNGVL</sequence>
<feature type="binding site" evidence="9">
    <location>
        <position position="8"/>
    </location>
    <ligand>
        <name>substrate</name>
    </ligand>
</feature>
<dbReference type="InterPro" id="IPR014729">
    <property type="entry name" value="Rossmann-like_a/b/a_fold"/>
</dbReference>
<dbReference type="GO" id="GO:0015937">
    <property type="term" value="P:coenzyme A biosynthetic process"/>
    <property type="evidence" value="ECO:0007669"/>
    <property type="project" value="UniProtKB-UniRule"/>
</dbReference>
<dbReference type="PaxDb" id="1123384-AJ81_00500"/>
<name>A0A0X1KNP3_9THEM</name>
<evidence type="ECO:0000256" key="3">
    <source>
        <dbReference type="ARBA" id="ARBA00022695"/>
    </source>
</evidence>
<gene>
    <name evidence="9" type="primary">coaD</name>
    <name evidence="11" type="ORF">AJ81_00500</name>
</gene>
<evidence type="ECO:0000313" key="12">
    <source>
        <dbReference type="Proteomes" id="UP000077469"/>
    </source>
</evidence>
<keyword evidence="7 9" id="KW-0173">Coenzyme A biosynthesis</keyword>
<keyword evidence="4 9" id="KW-0547">Nucleotide-binding</keyword>
<dbReference type="PANTHER" id="PTHR21342:SF1">
    <property type="entry name" value="PHOSPHOPANTETHEINE ADENYLYLTRANSFERASE"/>
    <property type="match status" value="1"/>
</dbReference>
<organism evidence="11 12">
    <name type="scientific">Pseudothermotoga hypogea DSM 11164 = NBRC 106472</name>
    <dbReference type="NCBI Taxonomy" id="1123384"/>
    <lineage>
        <taxon>Bacteria</taxon>
        <taxon>Thermotogati</taxon>
        <taxon>Thermotogota</taxon>
        <taxon>Thermotogae</taxon>
        <taxon>Thermotogales</taxon>
        <taxon>Thermotogaceae</taxon>
        <taxon>Pseudothermotoga</taxon>
    </lineage>
</organism>
<proteinExistence type="inferred from homology"/>
<dbReference type="PANTHER" id="PTHR21342">
    <property type="entry name" value="PHOSPHOPANTETHEINE ADENYLYLTRANSFERASE"/>
    <property type="match status" value="1"/>
</dbReference>
<dbReference type="GO" id="GO:0005524">
    <property type="term" value="F:ATP binding"/>
    <property type="evidence" value="ECO:0007669"/>
    <property type="project" value="UniProtKB-KW"/>
</dbReference>
<dbReference type="NCBIfam" id="TIGR00125">
    <property type="entry name" value="cyt_tran_rel"/>
    <property type="match status" value="1"/>
</dbReference>
<dbReference type="KEGG" id="phy:AJ81_00500"/>
<protein>
    <recommendedName>
        <fullName evidence="9">Phosphopantetheine adenylyltransferase</fullName>
        <ecNumber evidence="9">2.7.7.3</ecNumber>
    </recommendedName>
    <alternativeName>
        <fullName evidence="9">Dephospho-CoA pyrophosphorylase</fullName>
    </alternativeName>
    <alternativeName>
        <fullName evidence="9">Pantetheine-phosphate adenylyltransferase</fullName>
        <shortName evidence="9">PPAT</shortName>
    </alternativeName>
</protein>
<feature type="binding site" evidence="9">
    <location>
        <begin position="122"/>
        <end position="128"/>
    </location>
    <ligand>
        <name>ATP</name>
        <dbReference type="ChEBI" id="CHEBI:30616"/>
    </ligand>
</feature>
<feature type="domain" description="Cytidyltransferase-like" evidence="10">
    <location>
        <begin position="4"/>
        <end position="132"/>
    </location>
</feature>
<dbReference type="RefSeq" id="WP_031503063.1">
    <property type="nucleotide sequence ID" value="NC_022795.1"/>
</dbReference>
<keyword evidence="5 9" id="KW-0067">ATP-binding</keyword>
<dbReference type="PATRIC" id="fig|1123384.7.peg.94"/>
<keyword evidence="3 9" id="KW-0548">Nucleotidyltransferase</keyword>
<dbReference type="GO" id="GO:0004595">
    <property type="term" value="F:pantetheine-phosphate adenylyltransferase activity"/>
    <property type="evidence" value="ECO:0007669"/>
    <property type="project" value="UniProtKB-UniRule"/>
</dbReference>
<comment type="subcellular location">
    <subcellularLocation>
        <location evidence="9">Cytoplasm</location>
    </subcellularLocation>
</comment>
<dbReference type="EMBL" id="CP007141">
    <property type="protein sequence ID" value="AJC72918.1"/>
    <property type="molecule type" value="Genomic_DNA"/>
</dbReference>
<dbReference type="Gene3D" id="3.40.50.620">
    <property type="entry name" value="HUPs"/>
    <property type="match status" value="1"/>
</dbReference>
<evidence type="ECO:0000256" key="1">
    <source>
        <dbReference type="ARBA" id="ARBA00022490"/>
    </source>
</evidence>
<evidence type="ECO:0000256" key="7">
    <source>
        <dbReference type="ARBA" id="ARBA00022993"/>
    </source>
</evidence>
<evidence type="ECO:0000313" key="11">
    <source>
        <dbReference type="EMBL" id="AJC72918.1"/>
    </source>
</evidence>
<comment type="pathway">
    <text evidence="9">Cofactor biosynthesis; coenzyme A biosynthesis; CoA from (R)-pantothenate: step 4/5.</text>
</comment>
<feature type="binding site" evidence="9">
    <location>
        <position position="72"/>
    </location>
    <ligand>
        <name>substrate</name>
    </ligand>
</feature>
<feature type="site" description="Transition state stabilizer" evidence="9">
    <location>
        <position position="16"/>
    </location>
</feature>
<dbReference type="InterPro" id="IPR001980">
    <property type="entry name" value="PPAT"/>
</dbReference>
<comment type="catalytic activity">
    <reaction evidence="8 9">
        <text>(R)-4'-phosphopantetheine + ATP + H(+) = 3'-dephospho-CoA + diphosphate</text>
        <dbReference type="Rhea" id="RHEA:19801"/>
        <dbReference type="ChEBI" id="CHEBI:15378"/>
        <dbReference type="ChEBI" id="CHEBI:30616"/>
        <dbReference type="ChEBI" id="CHEBI:33019"/>
        <dbReference type="ChEBI" id="CHEBI:57328"/>
        <dbReference type="ChEBI" id="CHEBI:61723"/>
        <dbReference type="EC" id="2.7.7.3"/>
    </reaction>
</comment>
<reference evidence="11 12" key="1">
    <citation type="submission" date="2014-01" db="EMBL/GenBank/DDBJ databases">
        <title>Genome sequencing of Thermotog hypogea.</title>
        <authorList>
            <person name="Zhang X."/>
            <person name="Alvare G."/>
            <person name="Fristensky B."/>
            <person name="Chen L."/>
            <person name="Suen T."/>
            <person name="Chen Q."/>
            <person name="Ma K."/>
        </authorList>
    </citation>
    <scope>NUCLEOTIDE SEQUENCE [LARGE SCALE GENOMIC DNA]</scope>
    <source>
        <strain evidence="11 12">DSM 11164</strain>
    </source>
</reference>